<feature type="coiled-coil region" evidence="2">
    <location>
        <begin position="268"/>
        <end position="295"/>
    </location>
</feature>
<accession>A0A5C6C1U5</accession>
<dbReference type="Pfam" id="PF25944">
    <property type="entry name" value="Beta-barrel_RND"/>
    <property type="match status" value="1"/>
</dbReference>
<sequence>MVNINLKREFVKIFDSASMALRRMSDKRGSWSLLPQTRVRIPTANQMRVTQRIQACLFLLPLLFIHVQAVAQTPDSAGSIGGLVVVLMDEASIAAAIEGSVSEVVVGEGETVSAGDVIIQLDDRKAQLEQSLAQQAAEIATHRQVETSAVDAAKVAVAEQEQTIAEHEIRSELNRRRAANELKIQAAEKAELVAKNEWQRAESARQNFVDAVSESEIEGLQLAYERCQLETREAIFQLEMAAIDVRLDQAMGKTLQWQLESARVSLHAAKAANEVRALEAKIQGLKLDLARVVSDDHHLQSPIDGTVVSISAGVGDWVRSGQVIARIIGRERLRAEGYVTSEHAHRLRNANSVVVRVTNSDGTTIQRDGVQRFVSPELDAVTGEVRIWIEFDNRDGKIYPGSKASVEAR</sequence>
<evidence type="ECO:0000259" key="4">
    <source>
        <dbReference type="Pfam" id="PF25944"/>
    </source>
</evidence>
<protein>
    <submittedName>
        <fullName evidence="5">Dihydrolipoamide acetyltransferase</fullName>
    </submittedName>
</protein>
<dbReference type="Gene3D" id="1.10.287.470">
    <property type="entry name" value="Helix hairpin bin"/>
    <property type="match status" value="1"/>
</dbReference>
<gene>
    <name evidence="5" type="ORF">Poly21_40060</name>
</gene>
<keyword evidence="2" id="KW-0175">Coiled coil</keyword>
<evidence type="ECO:0000259" key="3">
    <source>
        <dbReference type="Pfam" id="PF25917"/>
    </source>
</evidence>
<dbReference type="OrthoDB" id="259511at2"/>
<dbReference type="AlphaFoldDB" id="A0A5C6C1U5"/>
<evidence type="ECO:0000313" key="6">
    <source>
        <dbReference type="Proteomes" id="UP000319908"/>
    </source>
</evidence>
<dbReference type="PANTHER" id="PTHR30097:SF4">
    <property type="entry name" value="SLR6042 PROTEIN"/>
    <property type="match status" value="1"/>
</dbReference>
<feature type="domain" description="Multidrug resistance protein MdtA-like beta-barrel" evidence="4">
    <location>
        <begin position="347"/>
        <end position="406"/>
    </location>
</feature>
<dbReference type="EMBL" id="SJPU01000002">
    <property type="protein sequence ID" value="TWU16799.1"/>
    <property type="molecule type" value="Genomic_DNA"/>
</dbReference>
<dbReference type="Proteomes" id="UP000319908">
    <property type="component" value="Unassembled WGS sequence"/>
</dbReference>
<feature type="domain" description="Multidrug resistance protein MdtA-like barrel-sandwich hybrid" evidence="3">
    <location>
        <begin position="91"/>
        <end position="325"/>
    </location>
</feature>
<feature type="coiled-coil region" evidence="2">
    <location>
        <begin position="118"/>
        <end position="190"/>
    </location>
</feature>
<dbReference type="PANTHER" id="PTHR30097">
    <property type="entry name" value="CATION EFFLUX SYSTEM PROTEIN CUSB"/>
    <property type="match status" value="1"/>
</dbReference>
<keyword evidence="6" id="KW-1185">Reference proteome</keyword>
<dbReference type="SUPFAM" id="SSF111369">
    <property type="entry name" value="HlyD-like secretion proteins"/>
    <property type="match status" value="1"/>
</dbReference>
<evidence type="ECO:0000256" key="1">
    <source>
        <dbReference type="ARBA" id="ARBA00022448"/>
    </source>
</evidence>
<dbReference type="GO" id="GO:0030313">
    <property type="term" value="C:cell envelope"/>
    <property type="evidence" value="ECO:0007669"/>
    <property type="project" value="TreeGrafter"/>
</dbReference>
<dbReference type="InterPro" id="IPR058626">
    <property type="entry name" value="MdtA-like_b-barrel"/>
</dbReference>
<keyword evidence="1" id="KW-0813">Transport</keyword>
<proteinExistence type="predicted"/>
<dbReference type="GO" id="GO:0015679">
    <property type="term" value="P:plasma membrane copper ion transport"/>
    <property type="evidence" value="ECO:0007669"/>
    <property type="project" value="TreeGrafter"/>
</dbReference>
<evidence type="ECO:0000313" key="5">
    <source>
        <dbReference type="EMBL" id="TWU16799.1"/>
    </source>
</evidence>
<dbReference type="InterPro" id="IPR058625">
    <property type="entry name" value="MdtA-like_BSH"/>
</dbReference>
<reference evidence="5 6" key="1">
    <citation type="journal article" date="2020" name="Antonie Van Leeuwenhoek">
        <title>Rhodopirellula heiligendammensis sp. nov., Rhodopirellula pilleata sp. nov., and Rhodopirellula solitaria sp. nov. isolated from natural or artificial marine surfaces in Northern Germany and California, USA, and emended description of the genus Rhodopirellula.</title>
        <authorList>
            <person name="Kallscheuer N."/>
            <person name="Wiegand S."/>
            <person name="Jogler M."/>
            <person name="Boedeker C."/>
            <person name="Peeters S.H."/>
            <person name="Rast P."/>
            <person name="Heuer A."/>
            <person name="Jetten M.S.M."/>
            <person name="Rohde M."/>
            <person name="Jogler C."/>
        </authorList>
    </citation>
    <scope>NUCLEOTIDE SEQUENCE [LARGE SCALE GENOMIC DNA]</scope>
    <source>
        <strain evidence="5 6">Poly21</strain>
    </source>
</reference>
<dbReference type="GO" id="GO:0060003">
    <property type="term" value="P:copper ion export"/>
    <property type="evidence" value="ECO:0007669"/>
    <property type="project" value="TreeGrafter"/>
</dbReference>
<name>A0A5C6C1U5_9BACT</name>
<comment type="caution">
    <text evidence="5">The sequence shown here is derived from an EMBL/GenBank/DDBJ whole genome shotgun (WGS) entry which is preliminary data.</text>
</comment>
<dbReference type="Gene3D" id="2.40.50.100">
    <property type="match status" value="2"/>
</dbReference>
<dbReference type="InterPro" id="IPR051909">
    <property type="entry name" value="MFP_Cation_Efflux"/>
</dbReference>
<dbReference type="Gene3D" id="2.40.30.170">
    <property type="match status" value="1"/>
</dbReference>
<organism evidence="5 6">
    <name type="scientific">Allorhodopirellula heiligendammensis</name>
    <dbReference type="NCBI Taxonomy" id="2714739"/>
    <lineage>
        <taxon>Bacteria</taxon>
        <taxon>Pseudomonadati</taxon>
        <taxon>Planctomycetota</taxon>
        <taxon>Planctomycetia</taxon>
        <taxon>Pirellulales</taxon>
        <taxon>Pirellulaceae</taxon>
        <taxon>Allorhodopirellula</taxon>
    </lineage>
</organism>
<evidence type="ECO:0000256" key="2">
    <source>
        <dbReference type="SAM" id="Coils"/>
    </source>
</evidence>
<dbReference type="Pfam" id="PF25917">
    <property type="entry name" value="BSH_RND"/>
    <property type="match status" value="1"/>
</dbReference>